<evidence type="ECO:0000313" key="1">
    <source>
        <dbReference type="EMBL" id="KAF2679277.1"/>
    </source>
</evidence>
<evidence type="ECO:0000313" key="2">
    <source>
        <dbReference type="Proteomes" id="UP000799291"/>
    </source>
</evidence>
<gene>
    <name evidence="1" type="ORF">K458DRAFT_422320</name>
</gene>
<name>A0A6G1IM13_9PLEO</name>
<dbReference type="InterPro" id="IPR036291">
    <property type="entry name" value="NAD(P)-bd_dom_sf"/>
</dbReference>
<dbReference type="AlphaFoldDB" id="A0A6G1IM13"/>
<organism evidence="1 2">
    <name type="scientific">Lentithecium fluviatile CBS 122367</name>
    <dbReference type="NCBI Taxonomy" id="1168545"/>
    <lineage>
        <taxon>Eukaryota</taxon>
        <taxon>Fungi</taxon>
        <taxon>Dikarya</taxon>
        <taxon>Ascomycota</taxon>
        <taxon>Pezizomycotina</taxon>
        <taxon>Dothideomycetes</taxon>
        <taxon>Pleosporomycetidae</taxon>
        <taxon>Pleosporales</taxon>
        <taxon>Massarineae</taxon>
        <taxon>Lentitheciaceae</taxon>
        <taxon>Lentithecium</taxon>
    </lineage>
</organism>
<dbReference type="SUPFAM" id="SSF51735">
    <property type="entry name" value="NAD(P)-binding Rossmann-fold domains"/>
    <property type="match status" value="1"/>
</dbReference>
<dbReference type="Proteomes" id="UP000799291">
    <property type="component" value="Unassembled WGS sequence"/>
</dbReference>
<dbReference type="PANTHER" id="PTHR14097">
    <property type="entry name" value="OXIDOREDUCTASE HTATIP2"/>
    <property type="match status" value="1"/>
</dbReference>
<dbReference type="OrthoDB" id="3535423at2759"/>
<dbReference type="Gene3D" id="3.40.50.720">
    <property type="entry name" value="NAD(P)-binding Rossmann-like Domain"/>
    <property type="match status" value="1"/>
</dbReference>
<protein>
    <submittedName>
        <fullName evidence="1">Nucleoside-diphosphate-sugar epimeras-like protein</fullName>
    </submittedName>
</protein>
<reference evidence="1" key="1">
    <citation type="journal article" date="2020" name="Stud. Mycol.">
        <title>101 Dothideomycetes genomes: a test case for predicting lifestyles and emergence of pathogens.</title>
        <authorList>
            <person name="Haridas S."/>
            <person name="Albert R."/>
            <person name="Binder M."/>
            <person name="Bloem J."/>
            <person name="Labutti K."/>
            <person name="Salamov A."/>
            <person name="Andreopoulos B."/>
            <person name="Baker S."/>
            <person name="Barry K."/>
            <person name="Bills G."/>
            <person name="Bluhm B."/>
            <person name="Cannon C."/>
            <person name="Castanera R."/>
            <person name="Culley D."/>
            <person name="Daum C."/>
            <person name="Ezra D."/>
            <person name="Gonzalez J."/>
            <person name="Henrissat B."/>
            <person name="Kuo A."/>
            <person name="Liang C."/>
            <person name="Lipzen A."/>
            <person name="Lutzoni F."/>
            <person name="Magnuson J."/>
            <person name="Mondo S."/>
            <person name="Nolan M."/>
            <person name="Ohm R."/>
            <person name="Pangilinan J."/>
            <person name="Park H.-J."/>
            <person name="Ramirez L."/>
            <person name="Alfaro M."/>
            <person name="Sun H."/>
            <person name="Tritt A."/>
            <person name="Yoshinaga Y."/>
            <person name="Zwiers L.-H."/>
            <person name="Turgeon B."/>
            <person name="Goodwin S."/>
            <person name="Spatafora J."/>
            <person name="Crous P."/>
            <person name="Grigoriev I."/>
        </authorList>
    </citation>
    <scope>NUCLEOTIDE SEQUENCE</scope>
    <source>
        <strain evidence="1">CBS 122367</strain>
    </source>
</reference>
<dbReference type="EMBL" id="MU005604">
    <property type="protein sequence ID" value="KAF2679277.1"/>
    <property type="molecule type" value="Genomic_DNA"/>
</dbReference>
<dbReference type="PANTHER" id="PTHR14097:SF8">
    <property type="entry name" value="NAD(P)-BINDING DOMAIN-CONTAINING PROTEIN"/>
    <property type="match status" value="1"/>
</dbReference>
<proteinExistence type="predicted"/>
<accession>A0A6G1IM13</accession>
<keyword evidence="2" id="KW-1185">Reference proteome</keyword>
<sequence>MKLILSGSTGLVGTEVIRQSLLNPRITSLVALTRRPIDIAAIAAEIGGDKDVSVAKVKSVMLQDFTNYPEEVKNELADADACIWTLALTPMRSKQHPWNEVVRINKDYCVAGMNAIADARRAAGTKTPFRFMYMSGRGVSYDMKKKPWILGDYILMRSGVENEVRDFAASHANVGWQTCIARPGLISGFSGAVGMMKNATITAIGFVGHSVTVRDCAASMIKLCAEGLEKETLENEDMVRMGKE</sequence>